<dbReference type="Gene3D" id="1.10.155.10">
    <property type="entry name" value="Chemotaxis receptor methyltransferase CheR, N-terminal domain"/>
    <property type="match status" value="1"/>
</dbReference>
<reference evidence="8 9" key="1">
    <citation type="submission" date="2019-03" db="EMBL/GenBank/DDBJ databases">
        <title>Genomic Encyclopedia of Type Strains, Phase IV (KMG-IV): sequencing the most valuable type-strain genomes for metagenomic binning, comparative biology and taxonomic classification.</title>
        <authorList>
            <person name="Goeker M."/>
        </authorList>
    </citation>
    <scope>NUCLEOTIDE SEQUENCE [LARGE SCALE GENOMIC DNA]</scope>
    <source>
        <strain evidence="8 9">DSM 13587</strain>
    </source>
</reference>
<name>A0A4R3N260_9GAMM</name>
<evidence type="ECO:0000256" key="6">
    <source>
        <dbReference type="PIRSR" id="PIRSR000410-1"/>
    </source>
</evidence>
<keyword evidence="9" id="KW-1185">Reference proteome</keyword>
<sequence>MSSRQRMAAPVLNDTPVHAQREREFDFTDQDFQQIRGLIYEHAGISLNTSKVDMVYSRIARRLRATGLTSFEDYLAFLNENEGEWQHFINSLTTNLTSFFRESHHFPVLAELAVKAMNQGRRPIRFWSSACSTGEEPYSMAMTLIDALGSWTPPVRILATDLDTNVVRHAAQGIYPVERVRKLPEQDLKRFFQRGRGAQEGMVRVRPEVRALVSFNSLNLLSEDWPIKGPFDAIFCRNVLIYFDKPTQSKLLARFHPLLRADGLLFVGHSESLTHVADRFRLQGKTVYAPVART</sequence>
<organism evidence="8 9">
    <name type="scientific">Thiobaca trueperi</name>
    <dbReference type="NCBI Taxonomy" id="127458"/>
    <lineage>
        <taxon>Bacteria</taxon>
        <taxon>Pseudomonadati</taxon>
        <taxon>Pseudomonadota</taxon>
        <taxon>Gammaproteobacteria</taxon>
        <taxon>Chromatiales</taxon>
        <taxon>Chromatiaceae</taxon>
        <taxon>Thiobaca</taxon>
    </lineage>
</organism>
<dbReference type="EMBL" id="SMAO01000002">
    <property type="protein sequence ID" value="TCT23160.1"/>
    <property type="molecule type" value="Genomic_DNA"/>
</dbReference>
<evidence type="ECO:0000256" key="1">
    <source>
        <dbReference type="ARBA" id="ARBA00001541"/>
    </source>
</evidence>
<gene>
    <name evidence="8" type="ORF">EDC35_102497</name>
</gene>
<comment type="function">
    <text evidence="5">Methylation of the membrane-bound methyl-accepting chemotaxis proteins (MCP) to form gamma-glutamyl methyl ester residues in MCP.</text>
</comment>
<evidence type="ECO:0000313" key="8">
    <source>
        <dbReference type="EMBL" id="TCT23160.1"/>
    </source>
</evidence>
<dbReference type="InterPro" id="IPR050903">
    <property type="entry name" value="Bact_Chemotaxis_MeTrfase"/>
</dbReference>
<dbReference type="SMART" id="SM00138">
    <property type="entry name" value="MeTrc"/>
    <property type="match status" value="1"/>
</dbReference>
<dbReference type="PIRSF" id="PIRSF000410">
    <property type="entry name" value="CheR"/>
    <property type="match status" value="1"/>
</dbReference>
<feature type="binding site" evidence="6">
    <location>
        <position position="161"/>
    </location>
    <ligand>
        <name>S-adenosyl-L-methionine</name>
        <dbReference type="ChEBI" id="CHEBI:59789"/>
    </ligand>
</feature>
<dbReference type="Pfam" id="PF03705">
    <property type="entry name" value="CheR_N"/>
    <property type="match status" value="1"/>
</dbReference>
<dbReference type="Proteomes" id="UP000295717">
    <property type="component" value="Unassembled WGS sequence"/>
</dbReference>
<dbReference type="AlphaFoldDB" id="A0A4R3N260"/>
<comment type="caution">
    <text evidence="8">The sequence shown here is derived from an EMBL/GenBank/DDBJ whole genome shotgun (WGS) entry which is preliminary data.</text>
</comment>
<dbReference type="EC" id="2.1.1.80" evidence="5"/>
<feature type="binding site" evidence="6">
    <location>
        <position position="136"/>
    </location>
    <ligand>
        <name>S-adenosyl-L-methionine</name>
        <dbReference type="ChEBI" id="CHEBI:59789"/>
    </ligand>
</feature>
<dbReference type="GO" id="GO:0032259">
    <property type="term" value="P:methylation"/>
    <property type="evidence" value="ECO:0007669"/>
    <property type="project" value="UniProtKB-KW"/>
</dbReference>
<dbReference type="InterPro" id="IPR022642">
    <property type="entry name" value="CheR_C"/>
</dbReference>
<feature type="binding site" evidence="6">
    <location>
        <position position="95"/>
    </location>
    <ligand>
        <name>S-adenosyl-L-methionine</name>
        <dbReference type="ChEBI" id="CHEBI:59789"/>
    </ligand>
</feature>
<dbReference type="InterPro" id="IPR000780">
    <property type="entry name" value="CheR_MeTrfase"/>
</dbReference>
<proteinExistence type="predicted"/>
<dbReference type="Gene3D" id="3.40.50.150">
    <property type="entry name" value="Vaccinia Virus protein VP39"/>
    <property type="match status" value="1"/>
</dbReference>
<evidence type="ECO:0000256" key="4">
    <source>
        <dbReference type="ARBA" id="ARBA00022691"/>
    </source>
</evidence>
<dbReference type="GO" id="GO:0008983">
    <property type="term" value="F:protein-glutamate O-methyltransferase activity"/>
    <property type="evidence" value="ECO:0007669"/>
    <property type="project" value="UniProtKB-EC"/>
</dbReference>
<feature type="binding site" evidence="6">
    <location>
        <begin position="237"/>
        <end position="238"/>
    </location>
    <ligand>
        <name>S-adenosyl-L-methionine</name>
        <dbReference type="ChEBI" id="CHEBI:59789"/>
    </ligand>
</feature>
<dbReference type="PRINTS" id="PR00996">
    <property type="entry name" value="CHERMTFRASE"/>
</dbReference>
<dbReference type="InterPro" id="IPR029063">
    <property type="entry name" value="SAM-dependent_MTases_sf"/>
</dbReference>
<keyword evidence="3 5" id="KW-0808">Transferase</keyword>
<comment type="catalytic activity">
    <reaction evidence="1 5">
        <text>L-glutamyl-[protein] + S-adenosyl-L-methionine = [protein]-L-glutamate 5-O-methyl ester + S-adenosyl-L-homocysteine</text>
        <dbReference type="Rhea" id="RHEA:24452"/>
        <dbReference type="Rhea" id="RHEA-COMP:10208"/>
        <dbReference type="Rhea" id="RHEA-COMP:10311"/>
        <dbReference type="ChEBI" id="CHEBI:29973"/>
        <dbReference type="ChEBI" id="CHEBI:57856"/>
        <dbReference type="ChEBI" id="CHEBI:59789"/>
        <dbReference type="ChEBI" id="CHEBI:82795"/>
        <dbReference type="EC" id="2.1.1.80"/>
    </reaction>
</comment>
<dbReference type="InterPro" id="IPR022641">
    <property type="entry name" value="CheR_N"/>
</dbReference>
<dbReference type="SUPFAM" id="SSF53335">
    <property type="entry name" value="S-adenosyl-L-methionine-dependent methyltransferases"/>
    <property type="match status" value="1"/>
</dbReference>
<feature type="binding site" evidence="6">
    <location>
        <begin position="219"/>
        <end position="220"/>
    </location>
    <ligand>
        <name>S-adenosyl-L-methionine</name>
        <dbReference type="ChEBI" id="CHEBI:59789"/>
    </ligand>
</feature>
<feature type="binding site" evidence="6">
    <location>
        <position position="97"/>
    </location>
    <ligand>
        <name>S-adenosyl-L-methionine</name>
        <dbReference type="ChEBI" id="CHEBI:59789"/>
    </ligand>
</feature>
<dbReference type="SUPFAM" id="SSF47757">
    <property type="entry name" value="Chemotaxis receptor methyltransferase CheR, N-terminal domain"/>
    <property type="match status" value="1"/>
</dbReference>
<protein>
    <recommendedName>
        <fullName evidence="5">Chemotaxis protein methyltransferase</fullName>
        <ecNumber evidence="5">2.1.1.80</ecNumber>
    </recommendedName>
</protein>
<keyword evidence="4 5" id="KW-0949">S-adenosyl-L-methionine</keyword>
<keyword evidence="2 5" id="KW-0489">Methyltransferase</keyword>
<evidence type="ECO:0000256" key="5">
    <source>
        <dbReference type="PIRNR" id="PIRNR000410"/>
    </source>
</evidence>
<accession>A0A4R3N260</accession>
<dbReference type="OrthoDB" id="9816309at2"/>
<evidence type="ECO:0000256" key="2">
    <source>
        <dbReference type="ARBA" id="ARBA00022603"/>
    </source>
</evidence>
<dbReference type="PROSITE" id="PS50123">
    <property type="entry name" value="CHER"/>
    <property type="match status" value="1"/>
</dbReference>
<dbReference type="InterPro" id="IPR026024">
    <property type="entry name" value="Chemotaxis_MeTrfase_CheR"/>
</dbReference>
<evidence type="ECO:0000259" key="7">
    <source>
        <dbReference type="PROSITE" id="PS50123"/>
    </source>
</evidence>
<feature type="binding site" evidence="6">
    <location>
        <position position="101"/>
    </location>
    <ligand>
        <name>S-adenosyl-L-methionine</name>
        <dbReference type="ChEBI" id="CHEBI:59789"/>
    </ligand>
</feature>
<evidence type="ECO:0000256" key="3">
    <source>
        <dbReference type="ARBA" id="ARBA00022679"/>
    </source>
</evidence>
<dbReference type="PANTHER" id="PTHR24422">
    <property type="entry name" value="CHEMOTAXIS PROTEIN METHYLTRANSFERASE"/>
    <property type="match status" value="1"/>
</dbReference>
<dbReference type="Pfam" id="PF01739">
    <property type="entry name" value="CheR"/>
    <property type="match status" value="1"/>
</dbReference>
<evidence type="ECO:0000313" key="9">
    <source>
        <dbReference type="Proteomes" id="UP000295717"/>
    </source>
</evidence>
<dbReference type="InterPro" id="IPR036804">
    <property type="entry name" value="CheR_N_sf"/>
</dbReference>
<feature type="domain" description="CheR-type methyltransferase" evidence="7">
    <location>
        <begin position="20"/>
        <end position="293"/>
    </location>
</feature>
<dbReference type="PANTHER" id="PTHR24422:SF19">
    <property type="entry name" value="CHEMOTAXIS PROTEIN METHYLTRANSFERASE"/>
    <property type="match status" value="1"/>
</dbReference>